<dbReference type="Proteomes" id="UP000562492">
    <property type="component" value="Unassembled WGS sequence"/>
</dbReference>
<evidence type="ECO:0000313" key="1">
    <source>
        <dbReference type="EMBL" id="MBB6580048.1"/>
    </source>
</evidence>
<dbReference type="EMBL" id="JACHKZ010000051">
    <property type="protein sequence ID" value="MBB6580048.1"/>
    <property type="molecule type" value="Genomic_DNA"/>
</dbReference>
<name>A0ABR6RLY5_9BURK</name>
<keyword evidence="2" id="KW-1185">Reference proteome</keyword>
<dbReference type="RefSeq" id="WP_184711705.1">
    <property type="nucleotide sequence ID" value="NZ_JACHKZ010000051.1"/>
</dbReference>
<protein>
    <submittedName>
        <fullName evidence="1">Uncharacterized protein</fullName>
    </submittedName>
</protein>
<accession>A0ABR6RLY5</accession>
<sequence length="96" mass="10827">MEAIISVQLQDCPSSIEAQHQRQAEARFERELRKSFPNDEALKRAFKLFSDASEGGTISKAEEKVAATWKTAYDKARQAGFRDIAVEEAYFEVKVG</sequence>
<organism evidence="1 2">
    <name type="scientific">Comamonas odontotermitis</name>
    <dbReference type="NCBI Taxonomy" id="379895"/>
    <lineage>
        <taxon>Bacteria</taxon>
        <taxon>Pseudomonadati</taxon>
        <taxon>Pseudomonadota</taxon>
        <taxon>Betaproteobacteria</taxon>
        <taxon>Burkholderiales</taxon>
        <taxon>Comamonadaceae</taxon>
        <taxon>Comamonas</taxon>
    </lineage>
</organism>
<reference evidence="1 2" key="1">
    <citation type="submission" date="2020-08" db="EMBL/GenBank/DDBJ databases">
        <title>Functional genomics of gut bacteria from endangered species of beetles.</title>
        <authorList>
            <person name="Carlos-Shanley C."/>
        </authorList>
    </citation>
    <scope>NUCLEOTIDE SEQUENCE [LARGE SCALE GENOMIC DNA]</scope>
    <source>
        <strain evidence="1 2">S00124</strain>
    </source>
</reference>
<comment type="caution">
    <text evidence="1">The sequence shown here is derived from an EMBL/GenBank/DDBJ whole genome shotgun (WGS) entry which is preliminary data.</text>
</comment>
<gene>
    <name evidence="1" type="ORF">HNP33_004174</name>
</gene>
<proteinExistence type="predicted"/>
<evidence type="ECO:0000313" key="2">
    <source>
        <dbReference type="Proteomes" id="UP000562492"/>
    </source>
</evidence>